<feature type="domain" description="Cytochrome c" evidence="5">
    <location>
        <begin position="30"/>
        <end position="118"/>
    </location>
</feature>
<keyword evidence="7" id="KW-1185">Reference proteome</keyword>
<accession>A0A2Z4INS9</accession>
<dbReference type="PROSITE" id="PS51007">
    <property type="entry name" value="CYTC"/>
    <property type="match status" value="1"/>
</dbReference>
<evidence type="ECO:0000313" key="6">
    <source>
        <dbReference type="EMBL" id="AWW32565.1"/>
    </source>
</evidence>
<dbReference type="SUPFAM" id="SSF46626">
    <property type="entry name" value="Cytochrome c"/>
    <property type="match status" value="1"/>
</dbReference>
<dbReference type="PANTHER" id="PTHR35008:SF8">
    <property type="entry name" value="ALCOHOL DEHYDROGENASE CYTOCHROME C SUBUNIT"/>
    <property type="match status" value="1"/>
</dbReference>
<proteinExistence type="predicted"/>
<dbReference type="RefSeq" id="WP_112785938.1">
    <property type="nucleotide sequence ID" value="NZ_CP030041.1"/>
</dbReference>
<reference evidence="6 7" key="1">
    <citation type="submission" date="2018-06" db="EMBL/GenBank/DDBJ databases">
        <title>Echinicola strongylocentroti sp. nov., isolated from a sea urchin Strongylocentrotus intermedius.</title>
        <authorList>
            <person name="Bae S.S."/>
        </authorList>
    </citation>
    <scope>NUCLEOTIDE SEQUENCE [LARGE SCALE GENOMIC DNA]</scope>
    <source>
        <strain evidence="6 7">MEBiC08714</strain>
    </source>
</reference>
<keyword evidence="2 4" id="KW-0479">Metal-binding</keyword>
<evidence type="ECO:0000256" key="1">
    <source>
        <dbReference type="ARBA" id="ARBA00022617"/>
    </source>
</evidence>
<dbReference type="InterPro" id="IPR036909">
    <property type="entry name" value="Cyt_c-like_dom_sf"/>
</dbReference>
<dbReference type="Gene3D" id="1.10.760.10">
    <property type="entry name" value="Cytochrome c-like domain"/>
    <property type="match status" value="1"/>
</dbReference>
<evidence type="ECO:0000259" key="5">
    <source>
        <dbReference type="PROSITE" id="PS51007"/>
    </source>
</evidence>
<organism evidence="6 7">
    <name type="scientific">Echinicola strongylocentroti</name>
    <dbReference type="NCBI Taxonomy" id="1795355"/>
    <lineage>
        <taxon>Bacteria</taxon>
        <taxon>Pseudomonadati</taxon>
        <taxon>Bacteroidota</taxon>
        <taxon>Cytophagia</taxon>
        <taxon>Cytophagales</taxon>
        <taxon>Cyclobacteriaceae</taxon>
        <taxon>Echinicola</taxon>
    </lineage>
</organism>
<dbReference type="Pfam" id="PF00034">
    <property type="entry name" value="Cytochrom_C"/>
    <property type="match status" value="1"/>
</dbReference>
<dbReference type="EMBL" id="CP030041">
    <property type="protein sequence ID" value="AWW32565.1"/>
    <property type="molecule type" value="Genomic_DNA"/>
</dbReference>
<dbReference type="OrthoDB" id="9811395at2"/>
<sequence length="142" mass="15775">MIKAALTTVLVFTYLGWGAISLPPQDDLKASIKRGEEVYKDFCITCHMPDGKGVEGTFPPLAGADFLLEKRKESIHAIKYGLSGKISVNGQTYNNTMTNLRLYDDEVADVMNYILNTWGNKSTKKVTEKEVKNIEEGKPTAK</sequence>
<dbReference type="AlphaFoldDB" id="A0A2Z4INS9"/>
<dbReference type="Proteomes" id="UP000248688">
    <property type="component" value="Chromosome"/>
</dbReference>
<dbReference type="InterPro" id="IPR009056">
    <property type="entry name" value="Cyt_c-like_dom"/>
</dbReference>
<protein>
    <submittedName>
        <fullName evidence="6">Cytochrome c</fullName>
    </submittedName>
</protein>
<evidence type="ECO:0000256" key="2">
    <source>
        <dbReference type="ARBA" id="ARBA00022723"/>
    </source>
</evidence>
<keyword evidence="3 4" id="KW-0408">Iron</keyword>
<dbReference type="GO" id="GO:0009055">
    <property type="term" value="F:electron transfer activity"/>
    <property type="evidence" value="ECO:0007669"/>
    <property type="project" value="InterPro"/>
</dbReference>
<name>A0A2Z4INS9_9BACT</name>
<dbReference type="GO" id="GO:0046872">
    <property type="term" value="F:metal ion binding"/>
    <property type="evidence" value="ECO:0007669"/>
    <property type="project" value="UniProtKB-KW"/>
</dbReference>
<evidence type="ECO:0000256" key="3">
    <source>
        <dbReference type="ARBA" id="ARBA00023004"/>
    </source>
</evidence>
<dbReference type="GO" id="GO:0020037">
    <property type="term" value="F:heme binding"/>
    <property type="evidence" value="ECO:0007669"/>
    <property type="project" value="InterPro"/>
</dbReference>
<gene>
    <name evidence="6" type="ORF">DN752_21780</name>
</gene>
<evidence type="ECO:0000256" key="4">
    <source>
        <dbReference type="PROSITE-ProRule" id="PRU00433"/>
    </source>
</evidence>
<dbReference type="KEGG" id="est:DN752_21780"/>
<dbReference type="PANTHER" id="PTHR35008">
    <property type="entry name" value="BLL4482 PROTEIN-RELATED"/>
    <property type="match status" value="1"/>
</dbReference>
<dbReference type="InterPro" id="IPR051459">
    <property type="entry name" value="Cytochrome_c-type_DH"/>
</dbReference>
<evidence type="ECO:0000313" key="7">
    <source>
        <dbReference type="Proteomes" id="UP000248688"/>
    </source>
</evidence>
<keyword evidence="1 4" id="KW-0349">Heme</keyword>